<dbReference type="Proteomes" id="UP000703315">
    <property type="component" value="Unassembled WGS sequence"/>
</dbReference>
<organism evidence="2 3">
    <name type="scientific">Enteractinococcus helveticum</name>
    <dbReference type="NCBI Taxonomy" id="1837282"/>
    <lineage>
        <taxon>Bacteria</taxon>
        <taxon>Bacillati</taxon>
        <taxon>Actinomycetota</taxon>
        <taxon>Actinomycetes</taxon>
        <taxon>Micrococcales</taxon>
        <taxon>Micrococcaceae</taxon>
    </lineage>
</organism>
<evidence type="ECO:0000256" key="1">
    <source>
        <dbReference type="SAM" id="MobiDB-lite"/>
    </source>
</evidence>
<reference evidence="2" key="2">
    <citation type="submission" date="2021-09" db="EMBL/GenBank/DDBJ databases">
        <authorList>
            <person name="Gilroy R."/>
        </authorList>
    </citation>
    <scope>NUCLEOTIDE SEQUENCE</scope>
    <source>
        <strain evidence="2">ChiHjej13B12-14962</strain>
    </source>
</reference>
<sequence length="217" mass="23579">MRSRLRWHLSRTAAAGLLVLIVVTGCSSEQRETAPALPETAQADYTIEQARQDPIDLVTATTEILASDNWESSSGTPWPGTCTLPNGEDGTYYSYSLRTDQRSYDMDADVQKVIDYWESLGVSTRIVDHGEYPTVYATGGPVVRASFMSKIPGADKYKVGAVGGCAPGDSLELMQVENDRAEQRGIIPGDSYFPNHPPEDTEADGGDADIQPSEQID</sequence>
<feature type="region of interest" description="Disordered" evidence="1">
    <location>
        <begin position="180"/>
        <end position="217"/>
    </location>
</feature>
<dbReference type="RefSeq" id="WP_303901935.1">
    <property type="nucleotide sequence ID" value="NZ_DYXC01000028.1"/>
</dbReference>
<reference evidence="2" key="1">
    <citation type="journal article" date="2021" name="PeerJ">
        <title>Extensive microbial diversity within the chicken gut microbiome revealed by metagenomics and culture.</title>
        <authorList>
            <person name="Gilroy R."/>
            <person name="Ravi A."/>
            <person name="Getino M."/>
            <person name="Pursley I."/>
            <person name="Horton D.L."/>
            <person name="Alikhan N.F."/>
            <person name="Baker D."/>
            <person name="Gharbi K."/>
            <person name="Hall N."/>
            <person name="Watson M."/>
            <person name="Adriaenssens E.M."/>
            <person name="Foster-Nyarko E."/>
            <person name="Jarju S."/>
            <person name="Secka A."/>
            <person name="Antonio M."/>
            <person name="Oren A."/>
            <person name="Chaudhuri R.R."/>
            <person name="La Ragione R."/>
            <person name="Hildebrand F."/>
            <person name="Pallen M.J."/>
        </authorList>
    </citation>
    <scope>NUCLEOTIDE SEQUENCE</scope>
    <source>
        <strain evidence="2">ChiHjej13B12-14962</strain>
    </source>
</reference>
<name>A0A921FLJ4_9MICC</name>
<evidence type="ECO:0000313" key="2">
    <source>
        <dbReference type="EMBL" id="HJF13512.1"/>
    </source>
</evidence>
<proteinExistence type="predicted"/>
<accession>A0A921FLJ4</accession>
<comment type="caution">
    <text evidence="2">The sequence shown here is derived from an EMBL/GenBank/DDBJ whole genome shotgun (WGS) entry which is preliminary data.</text>
</comment>
<dbReference type="AlphaFoldDB" id="A0A921FLJ4"/>
<dbReference type="PROSITE" id="PS51257">
    <property type="entry name" value="PROKAR_LIPOPROTEIN"/>
    <property type="match status" value="1"/>
</dbReference>
<evidence type="ECO:0000313" key="3">
    <source>
        <dbReference type="Proteomes" id="UP000703315"/>
    </source>
</evidence>
<dbReference type="EMBL" id="DYXC01000028">
    <property type="protein sequence ID" value="HJF13512.1"/>
    <property type="molecule type" value="Genomic_DNA"/>
</dbReference>
<protein>
    <submittedName>
        <fullName evidence="2">Uncharacterized protein</fullName>
    </submittedName>
</protein>
<gene>
    <name evidence="2" type="ORF">K8V32_01755</name>
</gene>